<sequence length="69" mass="7602">MASKLWWHPKEDQTAVETPRVSGGHRAGDLLLSSLSAVWLETTEFQKICTANGPRAMKRPQSHTSVKAA</sequence>
<proteinExistence type="predicted"/>
<accession>G3I5B9</accession>
<evidence type="ECO:0000313" key="2">
    <source>
        <dbReference type="EMBL" id="EGV99820.1"/>
    </source>
</evidence>
<dbReference type="AlphaFoldDB" id="G3I5B9"/>
<protein>
    <submittedName>
        <fullName evidence="2">Uncharacterized protein</fullName>
    </submittedName>
</protein>
<dbReference type="EMBL" id="JH001293">
    <property type="protein sequence ID" value="EGV99820.1"/>
    <property type="molecule type" value="Genomic_DNA"/>
</dbReference>
<dbReference type="InParanoid" id="G3I5B9"/>
<reference evidence="3" key="1">
    <citation type="journal article" date="2011" name="Nat. Biotechnol.">
        <title>The genomic sequence of the Chinese hamster ovary (CHO)-K1 cell line.</title>
        <authorList>
            <person name="Xu X."/>
            <person name="Nagarajan H."/>
            <person name="Lewis N.E."/>
            <person name="Pan S."/>
            <person name="Cai Z."/>
            <person name="Liu X."/>
            <person name="Chen W."/>
            <person name="Xie M."/>
            <person name="Wang W."/>
            <person name="Hammond S."/>
            <person name="Andersen M.R."/>
            <person name="Neff N."/>
            <person name="Passarelli B."/>
            <person name="Koh W."/>
            <person name="Fan H.C."/>
            <person name="Wang J."/>
            <person name="Gui Y."/>
            <person name="Lee K.H."/>
            <person name="Betenbaugh M.J."/>
            <person name="Quake S.R."/>
            <person name="Famili I."/>
            <person name="Palsson B.O."/>
            <person name="Wang J."/>
        </authorList>
    </citation>
    <scope>NUCLEOTIDE SEQUENCE [LARGE SCALE GENOMIC DNA]</scope>
    <source>
        <strain evidence="3">CHO K1 cell line</strain>
    </source>
</reference>
<organism evidence="2 3">
    <name type="scientific">Cricetulus griseus</name>
    <name type="common">Chinese hamster</name>
    <name type="synonym">Cricetulus barabensis griseus</name>
    <dbReference type="NCBI Taxonomy" id="10029"/>
    <lineage>
        <taxon>Eukaryota</taxon>
        <taxon>Metazoa</taxon>
        <taxon>Chordata</taxon>
        <taxon>Craniata</taxon>
        <taxon>Vertebrata</taxon>
        <taxon>Euteleostomi</taxon>
        <taxon>Mammalia</taxon>
        <taxon>Eutheria</taxon>
        <taxon>Euarchontoglires</taxon>
        <taxon>Glires</taxon>
        <taxon>Rodentia</taxon>
        <taxon>Myomorpha</taxon>
        <taxon>Muroidea</taxon>
        <taxon>Cricetidae</taxon>
        <taxon>Cricetinae</taxon>
        <taxon>Cricetulus</taxon>
    </lineage>
</organism>
<dbReference type="Proteomes" id="UP000001075">
    <property type="component" value="Unassembled WGS sequence"/>
</dbReference>
<feature type="region of interest" description="Disordered" evidence="1">
    <location>
        <begin position="1"/>
        <end position="23"/>
    </location>
</feature>
<name>G3I5B9_CRIGR</name>
<gene>
    <name evidence="2" type="ORF">I79_018663</name>
</gene>
<evidence type="ECO:0000256" key="1">
    <source>
        <dbReference type="SAM" id="MobiDB-lite"/>
    </source>
</evidence>
<evidence type="ECO:0000313" key="3">
    <source>
        <dbReference type="Proteomes" id="UP000001075"/>
    </source>
</evidence>